<name>A0A9N8ELP6_9STRA</name>
<keyword evidence="9 12" id="KW-0472">Membrane</keyword>
<dbReference type="Proteomes" id="UP001153069">
    <property type="component" value="Unassembled WGS sequence"/>
</dbReference>
<dbReference type="AlphaFoldDB" id="A0A9N8ELP6"/>
<dbReference type="OrthoDB" id="10038994at2759"/>
<keyword evidence="5" id="KW-0808">Transferase</keyword>
<feature type="compositionally biased region" description="Low complexity" evidence="11">
    <location>
        <begin position="457"/>
        <end position="467"/>
    </location>
</feature>
<evidence type="ECO:0000256" key="6">
    <source>
        <dbReference type="ARBA" id="ARBA00022692"/>
    </source>
</evidence>
<evidence type="ECO:0000256" key="9">
    <source>
        <dbReference type="ARBA" id="ARBA00023136"/>
    </source>
</evidence>
<evidence type="ECO:0000259" key="14">
    <source>
        <dbReference type="Pfam" id="PF13733"/>
    </source>
</evidence>
<feature type="region of interest" description="Disordered" evidence="11">
    <location>
        <begin position="457"/>
        <end position="483"/>
    </location>
</feature>
<comment type="caution">
    <text evidence="15">The sequence shown here is derived from an EMBL/GenBank/DDBJ whole genome shotgun (WGS) entry which is preliminary data.</text>
</comment>
<comment type="subcellular location">
    <subcellularLocation>
        <location evidence="1">Membrane</location>
        <topology evidence="1">Single-pass type II membrane protein</topology>
    </subcellularLocation>
</comment>
<dbReference type="GO" id="GO:0005794">
    <property type="term" value="C:Golgi apparatus"/>
    <property type="evidence" value="ECO:0007669"/>
    <property type="project" value="TreeGrafter"/>
</dbReference>
<evidence type="ECO:0000256" key="10">
    <source>
        <dbReference type="ARBA" id="ARBA00023180"/>
    </source>
</evidence>
<feature type="region of interest" description="Disordered" evidence="11">
    <location>
        <begin position="1"/>
        <end position="39"/>
    </location>
</feature>
<keyword evidence="6 12" id="KW-0812">Transmembrane</keyword>
<sequence>MSMFSVSSSRSHVTNGHNKGSNGVAANSSNKTTTTRRNRTKTSTSCWARFIFSGILCIVFFMFHKTRLFEQSTSTPEEEVIQPTKRDTTTDRTIDTSTITASNSLIPTSNNATTNNPHVFRHYHQSATVSRSVSASLPPKYSSAASAATETAYPNPPQQSFAVTKVVTTQAPPVTKIATTPPITSNPQKHAILIPYRDRAFHLEKFLEYMRPYLQRHFPDDTFTVYVIEQNDTSLFNRGWLTNVGLQEIKQRAPDTTCVTLHDVDLIPNGTSHVPYTSCRKPIHLASHMENFKWAIPYVQYCGGITGLSLQHWEQINGMSNDYLGWGGEDDDLWHRIRLNGLLMSPQPDRKSFPRPYRPSGPGEGYFRTISQSQEHHTQEKEHTNKKKTQKMLEDMWRGSTRWQTEGWNDVYYTVNGVNVTELSTEPLDMPEWQHRPLWIPPPKNKTASNSTAVNVTTTPTAPTTAPTTPPPTKPPTDPPTMQPTRDLYKEPKGPGIDKVVIIQAASKRSRNQLPTNNKLATAEPAPVLELVDIAYTGCDLLTRAAARSNVVWGACHYYDNNQKEDPYECSKAVHSGDFNFGHVLEGSYHQAQFPWHLPWNPWDTDPLEGTVRFSVVTHPYTRALDFFRVWYDTMNKNSSATTHRDEYIRQRESPEEINFFLKAYLAQDKGPWEAQPWMKGVFDMMPMYDFFANKDKPHYVKHILKYEQLESDWQQLAEEYNYTDTGIGEQLKVILEEKRAQEAQAKDWLTPGELDPETLELINSIFNNDFKFYKDYNKTTSGVTNRRTYKHPRTKNHKNTIAKGPLELVAIPYAGAASSLTRMAARAGIVWGACHFDQFQEWECPAKSGDFRDSQKVQMNGMLQFESPWYVPLKLWPKSPYGDLSKPDPAKAKTFTVVRNPYDRAIAFYRHMFDRKHGYPRGHHPRQDEDILFDMGSVAMDDYLRKREDPIRMNAFLQAHFTKGHNPHKPDGMELVPQSKYTTRVHHVIKYEALVDGCRKYLSKYNYGNMAGKKIDLEVFEQAAVKRANHTRAMNLGHAPRWLGKADLADETTAMINEIFMFDFYKWYRMEKRVKPNVDTSRYWRQPHPIPGQAKK</sequence>
<reference evidence="15" key="1">
    <citation type="submission" date="2020-06" db="EMBL/GenBank/DDBJ databases">
        <authorList>
            <consortium name="Plant Systems Biology data submission"/>
        </authorList>
    </citation>
    <scope>NUCLEOTIDE SEQUENCE</scope>
    <source>
        <strain evidence="15">D6</strain>
    </source>
</reference>
<evidence type="ECO:0000256" key="3">
    <source>
        <dbReference type="ARBA" id="ARBA00005735"/>
    </source>
</evidence>
<evidence type="ECO:0000313" key="15">
    <source>
        <dbReference type="EMBL" id="CAB9521224.1"/>
    </source>
</evidence>
<feature type="domain" description="Galactosyltransferase N-terminal" evidence="14">
    <location>
        <begin position="171"/>
        <end position="270"/>
    </location>
</feature>
<evidence type="ECO:0000256" key="1">
    <source>
        <dbReference type="ARBA" id="ARBA00004606"/>
    </source>
</evidence>
<evidence type="ECO:0000256" key="12">
    <source>
        <dbReference type="SAM" id="Phobius"/>
    </source>
</evidence>
<keyword evidence="4" id="KW-0328">Glycosyltransferase</keyword>
<dbReference type="Pfam" id="PF02709">
    <property type="entry name" value="Glyco_transf_7C"/>
    <property type="match status" value="1"/>
</dbReference>
<evidence type="ECO:0000256" key="11">
    <source>
        <dbReference type="SAM" id="MobiDB-lite"/>
    </source>
</evidence>
<feature type="compositionally biased region" description="Polar residues" evidence="11">
    <location>
        <begin position="12"/>
        <end position="26"/>
    </location>
</feature>
<dbReference type="EMBL" id="CAICTM010001174">
    <property type="protein sequence ID" value="CAB9521224.1"/>
    <property type="molecule type" value="Genomic_DNA"/>
</dbReference>
<organism evidence="15 16">
    <name type="scientific">Seminavis robusta</name>
    <dbReference type="NCBI Taxonomy" id="568900"/>
    <lineage>
        <taxon>Eukaryota</taxon>
        <taxon>Sar</taxon>
        <taxon>Stramenopiles</taxon>
        <taxon>Ochrophyta</taxon>
        <taxon>Bacillariophyta</taxon>
        <taxon>Bacillariophyceae</taxon>
        <taxon>Bacillariophycidae</taxon>
        <taxon>Naviculales</taxon>
        <taxon>Naviculaceae</taxon>
        <taxon>Seminavis</taxon>
    </lineage>
</organism>
<dbReference type="GO" id="GO:0008378">
    <property type="term" value="F:galactosyltransferase activity"/>
    <property type="evidence" value="ECO:0007669"/>
    <property type="project" value="TreeGrafter"/>
</dbReference>
<feature type="compositionally biased region" description="Low complexity" evidence="11">
    <location>
        <begin position="1"/>
        <end position="11"/>
    </location>
</feature>
<evidence type="ECO:0000259" key="13">
    <source>
        <dbReference type="Pfam" id="PF02709"/>
    </source>
</evidence>
<keyword evidence="7" id="KW-0735">Signal-anchor</keyword>
<feature type="domain" description="Galactosyltransferase C-terminal" evidence="13">
    <location>
        <begin position="284"/>
        <end position="344"/>
    </location>
</feature>
<accession>A0A9N8ELP6</accession>
<dbReference type="InterPro" id="IPR027791">
    <property type="entry name" value="Galactosyl_T_C"/>
</dbReference>
<dbReference type="GO" id="GO:0005975">
    <property type="term" value="P:carbohydrate metabolic process"/>
    <property type="evidence" value="ECO:0007669"/>
    <property type="project" value="InterPro"/>
</dbReference>
<evidence type="ECO:0000313" key="16">
    <source>
        <dbReference type="Proteomes" id="UP001153069"/>
    </source>
</evidence>
<dbReference type="PRINTS" id="PR02050">
    <property type="entry name" value="B14GALTRFASE"/>
</dbReference>
<dbReference type="Gene3D" id="3.90.550.10">
    <property type="entry name" value="Spore Coat Polysaccharide Biosynthesis Protein SpsA, Chain A"/>
    <property type="match status" value="1"/>
</dbReference>
<proteinExistence type="inferred from homology"/>
<evidence type="ECO:0000256" key="7">
    <source>
        <dbReference type="ARBA" id="ARBA00022968"/>
    </source>
</evidence>
<evidence type="ECO:0000256" key="8">
    <source>
        <dbReference type="ARBA" id="ARBA00022989"/>
    </source>
</evidence>
<keyword evidence="8 12" id="KW-1133">Transmembrane helix</keyword>
<dbReference type="Pfam" id="PF13733">
    <property type="entry name" value="Glyco_transf_7N"/>
    <property type="match status" value="1"/>
</dbReference>
<comment type="similarity">
    <text evidence="3">Belongs to the glycosyltransferase 7 family.</text>
</comment>
<dbReference type="PANTHER" id="PTHR19300:SF57">
    <property type="entry name" value="BETA-1,4-N-ACETYLGALACTOSAMINYLTRANSFERASE"/>
    <property type="match status" value="1"/>
</dbReference>
<dbReference type="InterPro" id="IPR027995">
    <property type="entry name" value="Galactosyl_T_N"/>
</dbReference>
<dbReference type="InterPro" id="IPR029044">
    <property type="entry name" value="Nucleotide-diphossugar_trans"/>
</dbReference>
<feature type="transmembrane region" description="Helical" evidence="12">
    <location>
        <begin position="46"/>
        <end position="64"/>
    </location>
</feature>
<dbReference type="GO" id="GO:0016020">
    <property type="term" value="C:membrane"/>
    <property type="evidence" value="ECO:0007669"/>
    <property type="project" value="UniProtKB-SubCell"/>
</dbReference>
<evidence type="ECO:0000256" key="2">
    <source>
        <dbReference type="ARBA" id="ARBA00004922"/>
    </source>
</evidence>
<keyword evidence="16" id="KW-1185">Reference proteome</keyword>
<comment type="pathway">
    <text evidence="2">Protein modification; protein glycosylation.</text>
</comment>
<dbReference type="PANTHER" id="PTHR19300">
    <property type="entry name" value="BETA-1,4-GALACTOSYLTRANSFERASE"/>
    <property type="match status" value="1"/>
</dbReference>
<dbReference type="InterPro" id="IPR003859">
    <property type="entry name" value="Galactosyl_T"/>
</dbReference>
<dbReference type="SUPFAM" id="SSF53448">
    <property type="entry name" value="Nucleotide-diphospho-sugar transferases"/>
    <property type="match status" value="1"/>
</dbReference>
<keyword evidence="10" id="KW-0325">Glycoprotein</keyword>
<evidence type="ECO:0000256" key="5">
    <source>
        <dbReference type="ARBA" id="ARBA00022679"/>
    </source>
</evidence>
<evidence type="ECO:0000256" key="4">
    <source>
        <dbReference type="ARBA" id="ARBA00022676"/>
    </source>
</evidence>
<protein>
    <submittedName>
        <fullName evidence="15">Beta-1,4-galactosyltransferase 3</fullName>
    </submittedName>
</protein>
<feature type="compositionally biased region" description="Pro residues" evidence="11">
    <location>
        <begin position="468"/>
        <end position="482"/>
    </location>
</feature>
<gene>
    <name evidence="15" type="ORF">SEMRO_1176_G249260.1</name>
</gene>